<feature type="transmembrane region" description="Helical" evidence="11">
    <location>
        <begin position="113"/>
        <end position="130"/>
    </location>
</feature>
<protein>
    <recommendedName>
        <fullName evidence="10">Autoinducer 2 import system permease protein LsrC</fullName>
    </recommendedName>
</protein>
<evidence type="ECO:0000256" key="6">
    <source>
        <dbReference type="ARBA" id="ARBA00022692"/>
    </source>
</evidence>
<evidence type="ECO:0000256" key="5">
    <source>
        <dbReference type="ARBA" id="ARBA00022519"/>
    </source>
</evidence>
<dbReference type="GO" id="GO:0005886">
    <property type="term" value="C:plasma membrane"/>
    <property type="evidence" value="ECO:0007669"/>
    <property type="project" value="UniProtKB-SubCell"/>
</dbReference>
<feature type="transmembrane region" description="Helical" evidence="11">
    <location>
        <begin position="57"/>
        <end position="76"/>
    </location>
</feature>
<name>A0A6J4R4A2_9ACTN</name>
<evidence type="ECO:0000256" key="7">
    <source>
        <dbReference type="ARBA" id="ARBA00022989"/>
    </source>
</evidence>
<accession>A0A6J4R4A2</accession>
<dbReference type="AlphaFoldDB" id="A0A6J4R4A2"/>
<reference evidence="12" key="1">
    <citation type="submission" date="2020-02" db="EMBL/GenBank/DDBJ databases">
        <authorList>
            <person name="Meier V. D."/>
        </authorList>
    </citation>
    <scope>NUCLEOTIDE SEQUENCE</scope>
    <source>
        <strain evidence="12">AVDCRST_MAG02</strain>
    </source>
</reference>
<dbReference type="PANTHER" id="PTHR32196:SF29">
    <property type="entry name" value="AUTOINDUCER 2 IMPORT SYSTEM PERMEASE PROTEIN LSRC"/>
    <property type="match status" value="1"/>
</dbReference>
<feature type="transmembrane region" description="Helical" evidence="11">
    <location>
        <begin position="28"/>
        <end position="45"/>
    </location>
</feature>
<organism evidence="12">
    <name type="scientific">uncultured Rubrobacteraceae bacterium</name>
    <dbReference type="NCBI Taxonomy" id="349277"/>
    <lineage>
        <taxon>Bacteria</taxon>
        <taxon>Bacillati</taxon>
        <taxon>Actinomycetota</taxon>
        <taxon>Rubrobacteria</taxon>
        <taxon>Rubrobacterales</taxon>
        <taxon>Rubrobacteraceae</taxon>
        <taxon>environmental samples</taxon>
    </lineage>
</organism>
<evidence type="ECO:0000256" key="3">
    <source>
        <dbReference type="ARBA" id="ARBA00022448"/>
    </source>
</evidence>
<keyword evidence="6 11" id="KW-0812">Transmembrane</keyword>
<evidence type="ECO:0000256" key="9">
    <source>
        <dbReference type="ARBA" id="ARBA00025439"/>
    </source>
</evidence>
<evidence type="ECO:0000256" key="1">
    <source>
        <dbReference type="ARBA" id="ARBA00004651"/>
    </source>
</evidence>
<evidence type="ECO:0000256" key="10">
    <source>
        <dbReference type="ARBA" id="ARBA00039382"/>
    </source>
</evidence>
<dbReference type="CDD" id="cd06579">
    <property type="entry name" value="TM_PBP1_transp_AraH_like"/>
    <property type="match status" value="1"/>
</dbReference>
<evidence type="ECO:0000256" key="8">
    <source>
        <dbReference type="ARBA" id="ARBA00023136"/>
    </source>
</evidence>
<feature type="transmembrane region" description="Helical" evidence="11">
    <location>
        <begin position="88"/>
        <end position="107"/>
    </location>
</feature>
<gene>
    <name evidence="12" type="ORF">AVDCRST_MAG02-2420</name>
</gene>
<evidence type="ECO:0000256" key="11">
    <source>
        <dbReference type="SAM" id="Phobius"/>
    </source>
</evidence>
<feature type="transmembrane region" description="Helical" evidence="11">
    <location>
        <begin position="142"/>
        <end position="161"/>
    </location>
</feature>
<keyword evidence="4" id="KW-1003">Cell membrane</keyword>
<feature type="transmembrane region" description="Helical" evidence="11">
    <location>
        <begin position="223"/>
        <end position="243"/>
    </location>
</feature>
<comment type="function">
    <text evidence="9">Part of the ABC transporter complex LsrABCD involved in autoinducer 2 (AI-2) import. Probably responsible for the translocation of the substrate across the membrane.</text>
</comment>
<sequence length="332" mass="33730">MSEVQTPTPAQSGANGTVLSRWLVRPEAPALVFLAVLLVAFSLSSDEFLSGSNLESILVSVAVLGTIALAVNQVILCGEIDISTGSMMGLCAVAAGAVATSTGGLILPLLTGVAVGALAGAANGLLVTLGRIPSIIVTLGMLYALRGVILLVTGGTWITGIPDGTRVLGTGSVLGIEYPVFVLLILFVVMEMVSRHSTWGRNVFAVGGNRRASRLAGLPIDRVRFLSFVLVGVFVGIASIIYLGRAGSVQTNTGTGLELQVVAAVVIGGTSISGGRGSTLAALTGAVLIGVILNGLILVGVPGIWQDAVLGALILLAVTTDVLRRRLLGDKS</sequence>
<comment type="subcellular location">
    <subcellularLocation>
        <location evidence="1">Cell membrane</location>
        <topology evidence="1">Multi-pass membrane protein</topology>
    </subcellularLocation>
</comment>
<dbReference type="PANTHER" id="PTHR32196">
    <property type="entry name" value="ABC TRANSPORTER PERMEASE PROTEIN YPHD-RELATED-RELATED"/>
    <property type="match status" value="1"/>
</dbReference>
<keyword evidence="8 11" id="KW-0472">Membrane</keyword>
<feature type="transmembrane region" description="Helical" evidence="11">
    <location>
        <begin position="280"/>
        <end position="298"/>
    </location>
</feature>
<evidence type="ECO:0000256" key="4">
    <source>
        <dbReference type="ARBA" id="ARBA00022475"/>
    </source>
</evidence>
<feature type="transmembrane region" description="Helical" evidence="11">
    <location>
        <begin position="255"/>
        <end position="273"/>
    </location>
</feature>
<evidence type="ECO:0000313" key="12">
    <source>
        <dbReference type="EMBL" id="CAA9456872.1"/>
    </source>
</evidence>
<dbReference type="InterPro" id="IPR001851">
    <property type="entry name" value="ABC_transp_permease"/>
</dbReference>
<feature type="transmembrane region" description="Helical" evidence="11">
    <location>
        <begin position="167"/>
        <end position="189"/>
    </location>
</feature>
<comment type="subunit">
    <text evidence="2">The complex is composed of two ATP-binding proteins (LsrA), two transmembrane proteins (LsrC and LsrD) and a solute-binding protein (LsrB).</text>
</comment>
<dbReference type="GO" id="GO:0022857">
    <property type="term" value="F:transmembrane transporter activity"/>
    <property type="evidence" value="ECO:0007669"/>
    <property type="project" value="InterPro"/>
</dbReference>
<proteinExistence type="predicted"/>
<dbReference type="Pfam" id="PF02653">
    <property type="entry name" value="BPD_transp_2"/>
    <property type="match status" value="1"/>
</dbReference>
<keyword evidence="3" id="KW-0813">Transport</keyword>
<evidence type="ECO:0000256" key="2">
    <source>
        <dbReference type="ARBA" id="ARBA00011262"/>
    </source>
</evidence>
<dbReference type="EMBL" id="CADCVH010000053">
    <property type="protein sequence ID" value="CAA9456872.1"/>
    <property type="molecule type" value="Genomic_DNA"/>
</dbReference>
<keyword evidence="5" id="KW-0997">Cell inner membrane</keyword>
<keyword evidence="7 11" id="KW-1133">Transmembrane helix</keyword>